<comment type="caution">
    <text evidence="5">The sequence shown here is derived from an EMBL/GenBank/DDBJ whole genome shotgun (WGS) entry which is preliminary data.</text>
</comment>
<evidence type="ECO:0000259" key="4">
    <source>
        <dbReference type="Pfam" id="PF07687"/>
    </source>
</evidence>
<gene>
    <name evidence="5" type="ORF">M9Y10_017904</name>
</gene>
<dbReference type="Pfam" id="PF07687">
    <property type="entry name" value="M20_dimer"/>
    <property type="match status" value="1"/>
</dbReference>
<evidence type="ECO:0000256" key="2">
    <source>
        <dbReference type="ARBA" id="ARBA00022723"/>
    </source>
</evidence>
<dbReference type="Pfam" id="PF01546">
    <property type="entry name" value="Peptidase_M20"/>
    <property type="match status" value="1"/>
</dbReference>
<sequence length="477" mass="52325">MSLNLEDLLESTKKAWSEGGYALEGLKNQIRVPNLSPAYDPEFLTNGLIQKAIETCQKWIESQGITGLTTKVYADKGREPLLTVNIPGSKGENSPHVLTYGHLDKMPHLDPKGWSEGLSATNPVVRGHNLYGRGANDDNYNPFLIVSSVKYLHDHKLDYPQITMILESGEESGDEEITRYFTELKDHLPVPDFIFILDGACMDYNTFWSCISLRGIVAGKLTVQHLESPCHSGMATGLVPSTFRIARLLLSRIEDEKTGEILLKEANIPNIPESRIEQVRKCAAVYGSHAGDVCTLLPGAQLLTNDYTDLLIKNTLKPGLAITGCDGIPSIQDGSNVMRTTTALKLSLRIPPGIVPSEVEKALKTELERDPPYGAKVEFEPMNAGPGWQNSEFQPKLGKAIQDASQKVFHKEALFYGEGASIPLCGFLNTIWPKADILVTGAAGPDANPHCFDELLNLDYTAKFGAAFTIILNEFAQ</sequence>
<evidence type="ECO:0000313" key="5">
    <source>
        <dbReference type="EMBL" id="KAK8852911.1"/>
    </source>
</evidence>
<organism evidence="5 6">
    <name type="scientific">Tritrichomonas musculus</name>
    <dbReference type="NCBI Taxonomy" id="1915356"/>
    <lineage>
        <taxon>Eukaryota</taxon>
        <taxon>Metamonada</taxon>
        <taxon>Parabasalia</taxon>
        <taxon>Tritrichomonadida</taxon>
        <taxon>Tritrichomonadidae</taxon>
        <taxon>Tritrichomonas</taxon>
    </lineage>
</organism>
<dbReference type="Proteomes" id="UP001470230">
    <property type="component" value="Unassembled WGS sequence"/>
</dbReference>
<reference evidence="5 6" key="1">
    <citation type="submission" date="2024-04" db="EMBL/GenBank/DDBJ databases">
        <title>Tritrichomonas musculus Genome.</title>
        <authorList>
            <person name="Alves-Ferreira E."/>
            <person name="Grigg M."/>
            <person name="Lorenzi H."/>
            <person name="Galac M."/>
        </authorList>
    </citation>
    <scope>NUCLEOTIDE SEQUENCE [LARGE SCALE GENOMIC DNA]</scope>
    <source>
        <strain evidence="5 6">EAF2021</strain>
    </source>
</reference>
<dbReference type="Gene3D" id="3.30.70.360">
    <property type="match status" value="1"/>
</dbReference>
<protein>
    <recommendedName>
        <fullName evidence="4">Peptidase M20 dimerisation domain-containing protein</fullName>
    </recommendedName>
</protein>
<evidence type="ECO:0000256" key="1">
    <source>
        <dbReference type="ARBA" id="ARBA00022670"/>
    </source>
</evidence>
<dbReference type="PANTHER" id="PTHR43270">
    <property type="entry name" value="BETA-ALA-HIS DIPEPTIDASE"/>
    <property type="match status" value="1"/>
</dbReference>
<proteinExistence type="predicted"/>
<keyword evidence="6" id="KW-1185">Reference proteome</keyword>
<evidence type="ECO:0000313" key="6">
    <source>
        <dbReference type="Proteomes" id="UP001470230"/>
    </source>
</evidence>
<name>A0ABR2HV14_9EUKA</name>
<keyword evidence="1" id="KW-0645">Protease</keyword>
<evidence type="ECO:0000256" key="3">
    <source>
        <dbReference type="ARBA" id="ARBA00022801"/>
    </source>
</evidence>
<feature type="domain" description="Peptidase M20 dimerisation" evidence="4">
    <location>
        <begin position="211"/>
        <end position="371"/>
    </location>
</feature>
<dbReference type="EMBL" id="JAPFFF010000023">
    <property type="protein sequence ID" value="KAK8852911.1"/>
    <property type="molecule type" value="Genomic_DNA"/>
</dbReference>
<dbReference type="InterPro" id="IPR051458">
    <property type="entry name" value="Cyt/Met_Dipeptidase"/>
</dbReference>
<dbReference type="Gene3D" id="3.40.630.10">
    <property type="entry name" value="Zn peptidases"/>
    <property type="match status" value="1"/>
</dbReference>
<dbReference type="PANTHER" id="PTHR43270:SF4">
    <property type="entry name" value="CARNOSINE DIPEPTIDASE 2, ISOFORM A"/>
    <property type="match status" value="1"/>
</dbReference>
<keyword evidence="2" id="KW-0479">Metal-binding</keyword>
<accession>A0ABR2HV14</accession>
<dbReference type="InterPro" id="IPR002933">
    <property type="entry name" value="Peptidase_M20"/>
</dbReference>
<keyword evidence="3" id="KW-0378">Hydrolase</keyword>
<dbReference type="SUPFAM" id="SSF53187">
    <property type="entry name" value="Zn-dependent exopeptidases"/>
    <property type="match status" value="1"/>
</dbReference>
<dbReference type="InterPro" id="IPR011650">
    <property type="entry name" value="Peptidase_M20_dimer"/>
</dbReference>